<dbReference type="AlphaFoldDB" id="A0AAN7NU01"/>
<comment type="caution">
    <text evidence="1">The sequence shown here is derived from an EMBL/GenBank/DDBJ whole genome shotgun (WGS) entry which is preliminary data.</text>
</comment>
<protein>
    <submittedName>
        <fullName evidence="1">Uncharacterized protein</fullName>
    </submittedName>
</protein>
<dbReference type="Proteomes" id="UP001353858">
    <property type="component" value="Unassembled WGS sequence"/>
</dbReference>
<dbReference type="Pfam" id="PF10171">
    <property type="entry name" value="Tim29"/>
    <property type="match status" value="1"/>
</dbReference>
<gene>
    <name evidence="1" type="ORF">RN001_016069</name>
</gene>
<dbReference type="PANTHER" id="PTHR21435:SF1">
    <property type="entry name" value="MITOCHONDRIAL IMPORT INNER MEMBRANE TRANSLOCASE SUBUNIT TIM29"/>
    <property type="match status" value="1"/>
</dbReference>
<keyword evidence="2" id="KW-1185">Reference proteome</keyword>
<proteinExistence type="predicted"/>
<reference evidence="2" key="1">
    <citation type="submission" date="2023-01" db="EMBL/GenBank/DDBJ databases">
        <title>Key to firefly adult light organ development and bioluminescence: homeobox transcription factors regulate luciferase expression and transportation to peroxisome.</title>
        <authorList>
            <person name="Fu X."/>
        </authorList>
    </citation>
    <scope>NUCLEOTIDE SEQUENCE [LARGE SCALE GENOMIC DNA]</scope>
</reference>
<evidence type="ECO:0000313" key="2">
    <source>
        <dbReference type="Proteomes" id="UP001353858"/>
    </source>
</evidence>
<organism evidence="1 2">
    <name type="scientific">Aquatica leii</name>
    <dbReference type="NCBI Taxonomy" id="1421715"/>
    <lineage>
        <taxon>Eukaryota</taxon>
        <taxon>Metazoa</taxon>
        <taxon>Ecdysozoa</taxon>
        <taxon>Arthropoda</taxon>
        <taxon>Hexapoda</taxon>
        <taxon>Insecta</taxon>
        <taxon>Pterygota</taxon>
        <taxon>Neoptera</taxon>
        <taxon>Endopterygota</taxon>
        <taxon>Coleoptera</taxon>
        <taxon>Polyphaga</taxon>
        <taxon>Elateriformia</taxon>
        <taxon>Elateroidea</taxon>
        <taxon>Lampyridae</taxon>
        <taxon>Luciolinae</taxon>
        <taxon>Aquatica</taxon>
    </lineage>
</organism>
<sequence length="199" mass="23395">MSKIIVLQNVVRNIKELNTRSLENTKNALVRLEVKSKGTRFENLVKYWKTLYMDYKDVAVDIVKESRERPLKTVSILTILSSVFYCAKHNPSLISYRENIISAKNKLLLVHPTTQNVNTALHLKRVENYFNRGCIRRLNLGIVSLIWADYYSDSCSSSQAKCKYLQMKYSDMKDHVIDVGFLDYWWFLSDIMENYDLNY</sequence>
<dbReference type="GO" id="GO:0045039">
    <property type="term" value="P:protein insertion into mitochondrial inner membrane"/>
    <property type="evidence" value="ECO:0007669"/>
    <property type="project" value="TreeGrafter"/>
</dbReference>
<accession>A0AAN7NU01</accession>
<evidence type="ECO:0000313" key="1">
    <source>
        <dbReference type="EMBL" id="KAK4871945.1"/>
    </source>
</evidence>
<dbReference type="EMBL" id="JARPUR010000008">
    <property type="protein sequence ID" value="KAK4871945.1"/>
    <property type="molecule type" value="Genomic_DNA"/>
</dbReference>
<dbReference type="GO" id="GO:0042721">
    <property type="term" value="C:TIM22 mitochondrial import inner membrane insertion complex"/>
    <property type="evidence" value="ECO:0007669"/>
    <property type="project" value="InterPro"/>
</dbReference>
<dbReference type="PANTHER" id="PTHR21435">
    <property type="entry name" value="MITOCHONDRIAL IMPORT INNER MEMBRANE TRANSLOCASE SUBUNIT TIM29"/>
    <property type="match status" value="1"/>
</dbReference>
<dbReference type="InterPro" id="IPR019322">
    <property type="entry name" value="TIMM29"/>
</dbReference>
<name>A0AAN7NU01_9COLE</name>